<keyword evidence="7" id="KW-1133">Transmembrane helix</keyword>
<dbReference type="OrthoDB" id="46904at2"/>
<keyword evidence="6" id="KW-0443">Lipid metabolism</keyword>
<gene>
    <name evidence="10" type="ORF">E4650_03150</name>
    <name evidence="9" type="ORF">SAMN04488588_0371</name>
</gene>
<keyword evidence="11" id="KW-1185">Reference proteome</keyword>
<feature type="domain" description="PLD phosphodiesterase" evidence="8">
    <location>
        <begin position="239"/>
        <end position="266"/>
    </location>
</feature>
<keyword evidence="5" id="KW-0442">Lipid degradation</keyword>
<accession>A0A1G6IGG1</accession>
<dbReference type="Pfam" id="PF13091">
    <property type="entry name" value="PLDc_2"/>
    <property type="match status" value="2"/>
</dbReference>
<evidence type="ECO:0000313" key="11">
    <source>
        <dbReference type="Proteomes" id="UP000199322"/>
    </source>
</evidence>
<keyword evidence="7" id="KW-0812">Transmembrane</keyword>
<proteinExistence type="inferred from homology"/>
<evidence type="ECO:0000313" key="9">
    <source>
        <dbReference type="EMBL" id="SDC05647.1"/>
    </source>
</evidence>
<dbReference type="PANTHER" id="PTHR43856">
    <property type="entry name" value="CARDIOLIPIN HYDROLASE"/>
    <property type="match status" value="1"/>
</dbReference>
<dbReference type="STRING" id="28234.SAMN04488588_0371"/>
<dbReference type="InterPro" id="IPR001736">
    <property type="entry name" value="PLipase_D/transphosphatidylase"/>
</dbReference>
<dbReference type="SUPFAM" id="SSF56024">
    <property type="entry name" value="Phospholipase D/nuclease"/>
    <property type="match status" value="2"/>
</dbReference>
<dbReference type="SMART" id="SM00155">
    <property type="entry name" value="PLDc"/>
    <property type="match status" value="2"/>
</dbReference>
<dbReference type="Gene3D" id="3.30.870.10">
    <property type="entry name" value="Endonuclease Chain A"/>
    <property type="match status" value="2"/>
</dbReference>
<dbReference type="EC" id="3.1.4.4" evidence="3"/>
<dbReference type="EMBL" id="FMYV01000001">
    <property type="protein sequence ID" value="SDC05647.1"/>
    <property type="molecule type" value="Genomic_DNA"/>
</dbReference>
<evidence type="ECO:0000256" key="1">
    <source>
        <dbReference type="ARBA" id="ARBA00000798"/>
    </source>
</evidence>
<dbReference type="GO" id="GO:0004630">
    <property type="term" value="F:phospholipase D activity"/>
    <property type="evidence" value="ECO:0007669"/>
    <property type="project" value="UniProtKB-EC"/>
</dbReference>
<evidence type="ECO:0000256" key="6">
    <source>
        <dbReference type="ARBA" id="ARBA00023098"/>
    </source>
</evidence>
<evidence type="ECO:0000259" key="8">
    <source>
        <dbReference type="PROSITE" id="PS50035"/>
    </source>
</evidence>
<dbReference type="PANTHER" id="PTHR43856:SF1">
    <property type="entry name" value="MITOCHONDRIAL CARDIOLIPIN HYDROLASE"/>
    <property type="match status" value="1"/>
</dbReference>
<dbReference type="Proteomes" id="UP000297288">
    <property type="component" value="Unassembled WGS sequence"/>
</dbReference>
<dbReference type="RefSeq" id="WP_091402281.1">
    <property type="nucleotide sequence ID" value="NZ_FMYV01000001.1"/>
</dbReference>
<dbReference type="InterPro" id="IPR025202">
    <property type="entry name" value="PLD-like_dom"/>
</dbReference>
<reference evidence="9 11" key="1">
    <citation type="submission" date="2016-10" db="EMBL/GenBank/DDBJ databases">
        <authorList>
            <person name="de Groot N.N."/>
        </authorList>
    </citation>
    <scope>NUCLEOTIDE SEQUENCE [LARGE SCALE GENOMIC DNA]</scope>
    <source>
        <strain evidence="9 11">WG14</strain>
    </source>
</reference>
<dbReference type="Proteomes" id="UP000199322">
    <property type="component" value="Unassembled WGS sequence"/>
</dbReference>
<dbReference type="AlphaFoldDB" id="A0A1G6IGG1"/>
<evidence type="ECO:0000313" key="12">
    <source>
        <dbReference type="Proteomes" id="UP000297288"/>
    </source>
</evidence>
<dbReference type="InterPro" id="IPR051406">
    <property type="entry name" value="PLD_domain"/>
</dbReference>
<name>A0A1G6IGG1_9BACT</name>
<evidence type="ECO:0000313" key="10">
    <source>
        <dbReference type="EMBL" id="TGG89201.1"/>
    </source>
</evidence>
<dbReference type="GO" id="GO:0016891">
    <property type="term" value="F:RNA endonuclease activity producing 5'-phosphomonoesters, hydrolytic mechanism"/>
    <property type="evidence" value="ECO:0007669"/>
    <property type="project" value="TreeGrafter"/>
</dbReference>
<feature type="domain" description="PLD phosphodiesterase" evidence="8">
    <location>
        <begin position="88"/>
        <end position="115"/>
    </location>
</feature>
<dbReference type="GO" id="GO:0006793">
    <property type="term" value="P:phosphorus metabolic process"/>
    <property type="evidence" value="ECO:0007669"/>
    <property type="project" value="UniProtKB-ARBA"/>
</dbReference>
<reference evidence="10 12" key="2">
    <citation type="submission" date="2019-04" db="EMBL/GenBank/DDBJ databases">
        <title>Draft genome sequence data and analysis of a Fermenting Bacterium, Geotoga petraea strain HO-Geo1, isolated from heavy-oil petroleum reservoir in Russia.</title>
        <authorList>
            <person name="Grouzdev D.S."/>
            <person name="Semenova E.M."/>
            <person name="Sokolova D.S."/>
            <person name="Tourova T.P."/>
            <person name="Poltaraus A.B."/>
            <person name="Nazina T.N."/>
        </authorList>
    </citation>
    <scope>NUCLEOTIDE SEQUENCE [LARGE SCALE GENOMIC DNA]</scope>
    <source>
        <strain evidence="10 12">HO-Geo1</strain>
    </source>
</reference>
<sequence length="294" mass="34248">MNKLKYSFLLINLISIISFSYEVFSNGEYFKIFLENKIKLSKEIKIVTYSMDDTLTNILVDKNHHIILDPSANRSKKDLNIQNVTAPNTGIQHEKFYIFDNKEVLFGTGNMTFSGILGDKNIYIFTEDKAITNIFLKEFDNLATQKYKKSLSKKIKDSELGSFEFHSTPNESIYKVIQKEIKNAKVNIDVFAFSLTDPFLVYELEKASSRGIEVNLYFDDWNEYYSDAVKNLKGINKYSYSDLHAKVLIIDNKRIILGSYNYTYKARNTNYELFTIIENKTISDIIKRFLIEED</sequence>
<evidence type="ECO:0000256" key="4">
    <source>
        <dbReference type="ARBA" id="ARBA00022801"/>
    </source>
</evidence>
<organism evidence="9 11">
    <name type="scientific">Geotoga petraea</name>
    <dbReference type="NCBI Taxonomy" id="28234"/>
    <lineage>
        <taxon>Bacteria</taxon>
        <taxon>Thermotogati</taxon>
        <taxon>Thermotogota</taxon>
        <taxon>Thermotogae</taxon>
        <taxon>Petrotogales</taxon>
        <taxon>Petrotogaceae</taxon>
        <taxon>Geotoga</taxon>
    </lineage>
</organism>
<evidence type="ECO:0000256" key="2">
    <source>
        <dbReference type="ARBA" id="ARBA00008664"/>
    </source>
</evidence>
<keyword evidence="7" id="KW-0472">Membrane</keyword>
<comment type="catalytic activity">
    <reaction evidence="1">
        <text>a 1,2-diacyl-sn-glycero-3-phosphocholine + H2O = a 1,2-diacyl-sn-glycero-3-phosphate + choline + H(+)</text>
        <dbReference type="Rhea" id="RHEA:14445"/>
        <dbReference type="ChEBI" id="CHEBI:15354"/>
        <dbReference type="ChEBI" id="CHEBI:15377"/>
        <dbReference type="ChEBI" id="CHEBI:15378"/>
        <dbReference type="ChEBI" id="CHEBI:57643"/>
        <dbReference type="ChEBI" id="CHEBI:58608"/>
        <dbReference type="EC" id="3.1.4.4"/>
    </reaction>
</comment>
<evidence type="ECO:0000256" key="5">
    <source>
        <dbReference type="ARBA" id="ARBA00022963"/>
    </source>
</evidence>
<feature type="transmembrane region" description="Helical" evidence="7">
    <location>
        <begin position="6"/>
        <end position="24"/>
    </location>
</feature>
<keyword evidence="4" id="KW-0378">Hydrolase</keyword>
<evidence type="ECO:0000256" key="7">
    <source>
        <dbReference type="SAM" id="Phobius"/>
    </source>
</evidence>
<dbReference type="GO" id="GO:0016042">
    <property type="term" value="P:lipid catabolic process"/>
    <property type="evidence" value="ECO:0007669"/>
    <property type="project" value="UniProtKB-KW"/>
</dbReference>
<protein>
    <recommendedName>
        <fullName evidence="3">phospholipase D</fullName>
        <ecNumber evidence="3">3.1.4.4</ecNumber>
    </recommendedName>
</protein>
<dbReference type="EMBL" id="SRME01000001">
    <property type="protein sequence ID" value="TGG89201.1"/>
    <property type="molecule type" value="Genomic_DNA"/>
</dbReference>
<dbReference type="PROSITE" id="PS50035">
    <property type="entry name" value="PLD"/>
    <property type="match status" value="2"/>
</dbReference>
<evidence type="ECO:0000256" key="3">
    <source>
        <dbReference type="ARBA" id="ARBA00012027"/>
    </source>
</evidence>
<comment type="similarity">
    <text evidence="2">Belongs to the phospholipase D family.</text>
</comment>